<dbReference type="Gene3D" id="1.10.10.10">
    <property type="entry name" value="Winged helix-like DNA-binding domain superfamily/Winged helix DNA-binding domain"/>
    <property type="match status" value="1"/>
</dbReference>
<dbReference type="PANTHER" id="PTHR33221">
    <property type="entry name" value="WINGED HELIX-TURN-HELIX TRANSCRIPTIONAL REGULATOR, RRF2 FAMILY"/>
    <property type="match status" value="1"/>
</dbReference>
<dbReference type="GO" id="GO:0003700">
    <property type="term" value="F:DNA-binding transcription factor activity"/>
    <property type="evidence" value="ECO:0007669"/>
    <property type="project" value="TreeGrafter"/>
</dbReference>
<dbReference type="EMBL" id="MLBF01000034">
    <property type="protein sequence ID" value="OLN29261.1"/>
    <property type="molecule type" value="Genomic_DNA"/>
</dbReference>
<reference evidence="1 2" key="1">
    <citation type="submission" date="2016-09" db="EMBL/GenBank/DDBJ databases">
        <title>Complete genome of Desulfosporosinus sp. OL.</title>
        <authorList>
            <person name="Mardanov A."/>
            <person name="Beletsky A."/>
            <person name="Panova A."/>
            <person name="Karnachuk O."/>
            <person name="Ravin N."/>
        </authorList>
    </citation>
    <scope>NUCLEOTIDE SEQUENCE [LARGE SCALE GENOMIC DNA]</scope>
    <source>
        <strain evidence="1 2">OL</strain>
    </source>
</reference>
<dbReference type="InterPro" id="IPR000944">
    <property type="entry name" value="Tscrpt_reg_Rrf2"/>
</dbReference>
<sequence>MTSDVIAGSTGCNAVSIRNILGTLKKAGIVSIAPGTGGAALQREPKDINLWQIYTVIEKTSADDIFKFHPNSSDVCPVGKNMYSLLSRHCEEIVDAMEKTMSKTSLQQLLDEMNIGVI</sequence>
<proteinExistence type="predicted"/>
<dbReference type="STRING" id="1888891.DSOL_3598"/>
<dbReference type="Pfam" id="PF02082">
    <property type="entry name" value="Rrf2"/>
    <property type="match status" value="1"/>
</dbReference>
<name>A0A1Q8QPI5_9FIRM</name>
<keyword evidence="2" id="KW-1185">Reference proteome</keyword>
<dbReference type="SUPFAM" id="SSF46785">
    <property type="entry name" value="Winged helix' DNA-binding domain"/>
    <property type="match status" value="1"/>
</dbReference>
<organism evidence="1 2">
    <name type="scientific">Desulfosporosinus metallidurans</name>
    <dbReference type="NCBI Taxonomy" id="1888891"/>
    <lineage>
        <taxon>Bacteria</taxon>
        <taxon>Bacillati</taxon>
        <taxon>Bacillota</taxon>
        <taxon>Clostridia</taxon>
        <taxon>Eubacteriales</taxon>
        <taxon>Desulfitobacteriaceae</taxon>
        <taxon>Desulfosporosinus</taxon>
    </lineage>
</organism>
<dbReference type="Proteomes" id="UP000186102">
    <property type="component" value="Unassembled WGS sequence"/>
</dbReference>
<protein>
    <submittedName>
        <fullName evidence="1">Rrf2 family transcriptional regulator, group III</fullName>
    </submittedName>
</protein>
<comment type="caution">
    <text evidence="1">The sequence shown here is derived from an EMBL/GenBank/DDBJ whole genome shotgun (WGS) entry which is preliminary data.</text>
</comment>
<evidence type="ECO:0000313" key="2">
    <source>
        <dbReference type="Proteomes" id="UP000186102"/>
    </source>
</evidence>
<evidence type="ECO:0000313" key="1">
    <source>
        <dbReference type="EMBL" id="OLN29261.1"/>
    </source>
</evidence>
<dbReference type="PANTHER" id="PTHR33221:SF15">
    <property type="entry name" value="HTH-TYPE TRANSCRIPTIONAL REGULATOR YWGB-RELATED"/>
    <property type="match status" value="1"/>
</dbReference>
<dbReference type="InterPro" id="IPR036390">
    <property type="entry name" value="WH_DNA-bd_sf"/>
</dbReference>
<dbReference type="InterPro" id="IPR036388">
    <property type="entry name" value="WH-like_DNA-bd_sf"/>
</dbReference>
<dbReference type="GO" id="GO:0005829">
    <property type="term" value="C:cytosol"/>
    <property type="evidence" value="ECO:0007669"/>
    <property type="project" value="TreeGrafter"/>
</dbReference>
<accession>A0A1Q8QPI5</accession>
<gene>
    <name evidence="1" type="ORF">DSOL_3598</name>
</gene>
<dbReference type="AlphaFoldDB" id="A0A1Q8QPI5"/>